<keyword evidence="4" id="KW-1185">Reference proteome</keyword>
<dbReference type="InterPro" id="IPR039076">
    <property type="entry name" value="DivIC"/>
</dbReference>
<dbReference type="RefSeq" id="WP_069644332.1">
    <property type="nucleotide sequence ID" value="NZ_MIJE01000035.1"/>
</dbReference>
<feature type="region of interest" description="Disordered" evidence="2">
    <location>
        <begin position="1"/>
        <end position="25"/>
    </location>
</feature>
<evidence type="ECO:0000313" key="3">
    <source>
        <dbReference type="EMBL" id="OEF95766.1"/>
    </source>
</evidence>
<dbReference type="EMBL" id="MIJE01000035">
    <property type="protein sequence ID" value="OEF95766.1"/>
    <property type="molecule type" value="Genomic_DNA"/>
</dbReference>
<accession>A0A1E5FZV1</accession>
<dbReference type="InterPro" id="IPR007060">
    <property type="entry name" value="FtsL/DivIC"/>
</dbReference>
<feature type="coiled-coil region" evidence="1">
    <location>
        <begin position="51"/>
        <end position="92"/>
    </location>
</feature>
<evidence type="ECO:0000313" key="4">
    <source>
        <dbReference type="Proteomes" id="UP000094296"/>
    </source>
</evidence>
<evidence type="ECO:0000256" key="1">
    <source>
        <dbReference type="SAM" id="Coils"/>
    </source>
</evidence>
<sequence length="119" mass="14009">MYRPIESNNTSSQSKREKFTNAKSGTKKLAKWKKLLLLIFLVYLLFIGKGIYSQEQTISEKQQELEILQQEYSAIKSENEVLESRYNRLHDEDYIAEIARQNYYLSKPGEILFIVPQGR</sequence>
<gene>
    <name evidence="3" type="ORF">BHF68_11755</name>
</gene>
<dbReference type="Proteomes" id="UP000094296">
    <property type="component" value="Unassembled WGS sequence"/>
</dbReference>
<dbReference type="AlphaFoldDB" id="A0A1E5FZV1"/>
<evidence type="ECO:0000256" key="2">
    <source>
        <dbReference type="SAM" id="MobiDB-lite"/>
    </source>
</evidence>
<comment type="caution">
    <text evidence="3">The sequence shown here is derived from an EMBL/GenBank/DDBJ whole genome shotgun (WGS) entry which is preliminary data.</text>
</comment>
<feature type="compositionally biased region" description="Polar residues" evidence="2">
    <location>
        <begin position="1"/>
        <end position="13"/>
    </location>
</feature>
<organism evidence="3 4">
    <name type="scientific">Desulfuribacillus alkaliarsenatis</name>
    <dbReference type="NCBI Taxonomy" id="766136"/>
    <lineage>
        <taxon>Bacteria</taxon>
        <taxon>Bacillati</taxon>
        <taxon>Bacillota</taxon>
        <taxon>Desulfuribacillia</taxon>
        <taxon>Desulfuribacillales</taxon>
        <taxon>Desulfuribacillaceae</taxon>
        <taxon>Desulfuribacillus</taxon>
    </lineage>
</organism>
<dbReference type="PANTHER" id="PTHR40027">
    <property type="entry name" value="CELL DIVISION PROTEIN DIVIC"/>
    <property type="match status" value="1"/>
</dbReference>
<dbReference type="OrthoDB" id="2991180at2"/>
<protein>
    <recommendedName>
        <fullName evidence="5">Septum formation initiator</fullName>
    </recommendedName>
</protein>
<keyword evidence="1" id="KW-0175">Coiled coil</keyword>
<dbReference type="STRING" id="766136.BHF68_11755"/>
<reference evidence="3 4" key="1">
    <citation type="submission" date="2016-09" db="EMBL/GenBank/DDBJ databases">
        <title>Draft genome sequence for the type strain of Desulfuribacillus alkaliarsenatis AHT28, an obligately anaerobic, sulfidogenic bacterium isolated from Russian soda lake sediments.</title>
        <authorList>
            <person name="Abin C.A."/>
            <person name="Hollibaugh J.T."/>
        </authorList>
    </citation>
    <scope>NUCLEOTIDE SEQUENCE [LARGE SCALE GENOMIC DNA]</scope>
    <source>
        <strain evidence="3 4">AHT28</strain>
    </source>
</reference>
<proteinExistence type="predicted"/>
<evidence type="ECO:0008006" key="5">
    <source>
        <dbReference type="Google" id="ProtNLM"/>
    </source>
</evidence>
<dbReference type="GO" id="GO:0051301">
    <property type="term" value="P:cell division"/>
    <property type="evidence" value="ECO:0007669"/>
    <property type="project" value="InterPro"/>
</dbReference>
<name>A0A1E5FZV1_9FIRM</name>
<dbReference type="Pfam" id="PF04977">
    <property type="entry name" value="DivIC"/>
    <property type="match status" value="1"/>
</dbReference>
<dbReference type="PANTHER" id="PTHR40027:SF1">
    <property type="entry name" value="CELL DIVISION PROTEIN DIVIC"/>
    <property type="match status" value="1"/>
</dbReference>